<dbReference type="PROSITE" id="PS50043">
    <property type="entry name" value="HTH_LUXR_2"/>
    <property type="match status" value="1"/>
</dbReference>
<feature type="modified residue" description="4-aspartylphosphate" evidence="5">
    <location>
        <position position="58"/>
    </location>
</feature>
<dbReference type="SUPFAM" id="SSF52172">
    <property type="entry name" value="CheY-like"/>
    <property type="match status" value="1"/>
</dbReference>
<dbReference type="PANTHER" id="PTHR43214:SF24">
    <property type="entry name" value="TRANSCRIPTIONAL REGULATORY PROTEIN NARL-RELATED"/>
    <property type="match status" value="1"/>
</dbReference>
<name>A0A4Y4E4E7_CELCE</name>
<proteinExistence type="predicted"/>
<dbReference type="SMART" id="SM00448">
    <property type="entry name" value="REC"/>
    <property type="match status" value="1"/>
</dbReference>
<feature type="compositionally biased region" description="Low complexity" evidence="6">
    <location>
        <begin position="142"/>
        <end position="153"/>
    </location>
</feature>
<dbReference type="GO" id="GO:0006355">
    <property type="term" value="P:regulation of DNA-templated transcription"/>
    <property type="evidence" value="ECO:0007669"/>
    <property type="project" value="InterPro"/>
</dbReference>
<dbReference type="SUPFAM" id="SSF46894">
    <property type="entry name" value="C-terminal effector domain of the bipartite response regulators"/>
    <property type="match status" value="1"/>
</dbReference>
<evidence type="ECO:0000256" key="1">
    <source>
        <dbReference type="ARBA" id="ARBA00022553"/>
    </source>
</evidence>
<evidence type="ECO:0000259" key="8">
    <source>
        <dbReference type="PROSITE" id="PS50110"/>
    </source>
</evidence>
<sequence>MTPRPVRVLLADDHAAIRAGLRLLLDAADDVEVVGEASDGTAAITNARALRPDVVLMDLRMPGVDGIEATRVITGEDLADVLVLTTFDLDEYVDGALRAGAAGFLLKSAEPAALLDAVRRVADGDGVLAPEVTRRLLAAFARGPAPDGAPRPASTTRPGGTADPAAVPPSGVVDGTPAPATGLAGQGSWPSREASGPGRDPRLADLTPREVDVLAALGRGLSNQGIATDLYITEATAKTHVSRVLAKLGVATRMQAAIVARDTGLA</sequence>
<dbReference type="InterPro" id="IPR000792">
    <property type="entry name" value="Tscrpt_reg_LuxR_C"/>
</dbReference>
<evidence type="ECO:0000313" key="10">
    <source>
        <dbReference type="Proteomes" id="UP000316659"/>
    </source>
</evidence>
<dbReference type="RefSeq" id="WP_141389863.1">
    <property type="nucleotide sequence ID" value="NZ_BJNZ01000014.1"/>
</dbReference>
<keyword evidence="4" id="KW-0804">Transcription</keyword>
<dbReference type="Pfam" id="PF00072">
    <property type="entry name" value="Response_reg"/>
    <property type="match status" value="1"/>
</dbReference>
<reference evidence="9 10" key="1">
    <citation type="submission" date="2019-06" db="EMBL/GenBank/DDBJ databases">
        <title>Whole genome shotgun sequence of Cellulosimicrobium cellulans NBRC 15516.</title>
        <authorList>
            <person name="Hosoyama A."/>
            <person name="Uohara A."/>
            <person name="Ohji S."/>
            <person name="Ichikawa N."/>
        </authorList>
    </citation>
    <scope>NUCLEOTIDE SEQUENCE [LARGE SCALE GENOMIC DNA]</scope>
    <source>
        <strain evidence="9 10">NBRC 15516</strain>
    </source>
</reference>
<dbReference type="PROSITE" id="PS50110">
    <property type="entry name" value="RESPONSE_REGULATORY"/>
    <property type="match status" value="1"/>
</dbReference>
<dbReference type="SMART" id="SM00421">
    <property type="entry name" value="HTH_LUXR"/>
    <property type="match status" value="1"/>
</dbReference>
<dbReference type="PANTHER" id="PTHR43214">
    <property type="entry name" value="TWO-COMPONENT RESPONSE REGULATOR"/>
    <property type="match status" value="1"/>
</dbReference>
<dbReference type="InterPro" id="IPR001789">
    <property type="entry name" value="Sig_transdc_resp-reg_receiver"/>
</dbReference>
<evidence type="ECO:0000259" key="7">
    <source>
        <dbReference type="PROSITE" id="PS50043"/>
    </source>
</evidence>
<dbReference type="InterPro" id="IPR058245">
    <property type="entry name" value="NreC/VraR/RcsB-like_REC"/>
</dbReference>
<dbReference type="Gene3D" id="1.10.10.10">
    <property type="entry name" value="Winged helix-like DNA-binding domain superfamily/Winged helix DNA-binding domain"/>
    <property type="match status" value="1"/>
</dbReference>
<evidence type="ECO:0000256" key="4">
    <source>
        <dbReference type="ARBA" id="ARBA00023163"/>
    </source>
</evidence>
<keyword evidence="2" id="KW-0805">Transcription regulation</keyword>
<dbReference type="CDD" id="cd17535">
    <property type="entry name" value="REC_NarL-like"/>
    <property type="match status" value="1"/>
</dbReference>
<dbReference type="Proteomes" id="UP000316659">
    <property type="component" value="Unassembled WGS sequence"/>
</dbReference>
<dbReference type="EMBL" id="BJNZ01000014">
    <property type="protein sequence ID" value="GED10400.1"/>
    <property type="molecule type" value="Genomic_DNA"/>
</dbReference>
<accession>A0A4Y4E4E7</accession>
<dbReference type="InterPro" id="IPR016032">
    <property type="entry name" value="Sig_transdc_resp-reg_C-effctor"/>
</dbReference>
<dbReference type="CDD" id="cd06170">
    <property type="entry name" value="LuxR_C_like"/>
    <property type="match status" value="1"/>
</dbReference>
<organism evidence="9 10">
    <name type="scientific">Cellulosimicrobium cellulans</name>
    <name type="common">Arthrobacter luteus</name>
    <dbReference type="NCBI Taxonomy" id="1710"/>
    <lineage>
        <taxon>Bacteria</taxon>
        <taxon>Bacillati</taxon>
        <taxon>Actinomycetota</taxon>
        <taxon>Actinomycetes</taxon>
        <taxon>Micrococcales</taxon>
        <taxon>Promicromonosporaceae</taxon>
        <taxon>Cellulosimicrobium</taxon>
    </lineage>
</organism>
<keyword evidence="3 9" id="KW-0238">DNA-binding</keyword>
<feature type="domain" description="Response regulatory" evidence="8">
    <location>
        <begin position="7"/>
        <end position="122"/>
    </location>
</feature>
<comment type="caution">
    <text evidence="9">The sequence shown here is derived from an EMBL/GenBank/DDBJ whole genome shotgun (WGS) entry which is preliminary data.</text>
</comment>
<dbReference type="Pfam" id="PF00196">
    <property type="entry name" value="GerE"/>
    <property type="match status" value="1"/>
</dbReference>
<gene>
    <name evidence="9" type="ORF">CCE02nite_23990</name>
</gene>
<dbReference type="Gene3D" id="3.40.50.2300">
    <property type="match status" value="1"/>
</dbReference>
<dbReference type="InterPro" id="IPR011006">
    <property type="entry name" value="CheY-like_superfamily"/>
</dbReference>
<evidence type="ECO:0000256" key="2">
    <source>
        <dbReference type="ARBA" id="ARBA00023015"/>
    </source>
</evidence>
<feature type="domain" description="HTH luxR-type" evidence="7">
    <location>
        <begin position="199"/>
        <end position="264"/>
    </location>
</feature>
<dbReference type="InterPro" id="IPR039420">
    <property type="entry name" value="WalR-like"/>
</dbReference>
<protein>
    <submittedName>
        <fullName evidence="9">DNA-binding response regulator</fullName>
    </submittedName>
</protein>
<keyword evidence="1 5" id="KW-0597">Phosphoprotein</keyword>
<dbReference type="GO" id="GO:0000160">
    <property type="term" value="P:phosphorelay signal transduction system"/>
    <property type="evidence" value="ECO:0007669"/>
    <property type="project" value="InterPro"/>
</dbReference>
<dbReference type="GO" id="GO:0003677">
    <property type="term" value="F:DNA binding"/>
    <property type="evidence" value="ECO:0007669"/>
    <property type="project" value="UniProtKB-KW"/>
</dbReference>
<evidence type="ECO:0000256" key="6">
    <source>
        <dbReference type="SAM" id="MobiDB-lite"/>
    </source>
</evidence>
<feature type="region of interest" description="Disordered" evidence="6">
    <location>
        <begin position="142"/>
        <end position="204"/>
    </location>
</feature>
<dbReference type="InterPro" id="IPR036388">
    <property type="entry name" value="WH-like_DNA-bd_sf"/>
</dbReference>
<evidence type="ECO:0000256" key="3">
    <source>
        <dbReference type="ARBA" id="ARBA00023125"/>
    </source>
</evidence>
<dbReference type="AlphaFoldDB" id="A0A4Y4E4E7"/>
<evidence type="ECO:0000313" key="9">
    <source>
        <dbReference type="EMBL" id="GED10400.1"/>
    </source>
</evidence>
<dbReference type="PRINTS" id="PR00038">
    <property type="entry name" value="HTHLUXR"/>
</dbReference>
<evidence type="ECO:0000256" key="5">
    <source>
        <dbReference type="PROSITE-ProRule" id="PRU00169"/>
    </source>
</evidence>